<dbReference type="InterPro" id="IPR004026">
    <property type="entry name" value="Ada_DNA_repair_Zn-bd"/>
</dbReference>
<comment type="catalytic activity">
    <reaction evidence="11 12">
        <text>a 6-O-methyl-2'-deoxyguanosine in DNA + L-cysteinyl-[protein] = S-methyl-L-cysteinyl-[protein] + a 2'-deoxyguanosine in DNA</text>
        <dbReference type="Rhea" id="RHEA:24000"/>
        <dbReference type="Rhea" id="RHEA-COMP:10131"/>
        <dbReference type="Rhea" id="RHEA-COMP:10132"/>
        <dbReference type="Rhea" id="RHEA-COMP:11367"/>
        <dbReference type="Rhea" id="RHEA-COMP:11368"/>
        <dbReference type="ChEBI" id="CHEBI:29950"/>
        <dbReference type="ChEBI" id="CHEBI:82612"/>
        <dbReference type="ChEBI" id="CHEBI:85445"/>
        <dbReference type="ChEBI" id="CHEBI:85448"/>
        <dbReference type="EC" id="2.1.1.63"/>
    </reaction>
</comment>
<evidence type="ECO:0000313" key="17">
    <source>
        <dbReference type="Proteomes" id="UP000215196"/>
    </source>
</evidence>
<evidence type="ECO:0000256" key="10">
    <source>
        <dbReference type="ARBA" id="ARBA00023204"/>
    </source>
</evidence>
<dbReference type="HAMAP" id="MF_00772">
    <property type="entry name" value="OGT"/>
    <property type="match status" value="1"/>
</dbReference>
<dbReference type="GO" id="GO:0008270">
    <property type="term" value="F:zinc ion binding"/>
    <property type="evidence" value="ECO:0007669"/>
    <property type="project" value="InterPro"/>
</dbReference>
<feature type="binding site" evidence="14">
    <location>
        <position position="65"/>
    </location>
    <ligand>
        <name>Zn(2+)</name>
        <dbReference type="ChEBI" id="CHEBI:29105"/>
    </ligand>
</feature>
<feature type="active site" description="Nucleophile; methyl group acceptor" evidence="12">
    <location>
        <position position="315"/>
    </location>
</feature>
<feature type="active site" description="Nucleophile; methyl group acceptor from methylphosphotriester" evidence="13">
    <location>
        <position position="34"/>
    </location>
</feature>
<dbReference type="Pfam" id="PF02805">
    <property type="entry name" value="Ada_Zn_binding"/>
    <property type="match status" value="1"/>
</dbReference>
<reference evidence="16 17" key="1">
    <citation type="submission" date="2017-06" db="EMBL/GenBank/DDBJ databases">
        <authorList>
            <consortium name="Pathogen Informatics"/>
        </authorList>
    </citation>
    <scope>NUCLEOTIDE SEQUENCE [LARGE SCALE GENOMIC DNA]</scope>
    <source>
        <strain evidence="16 17">NCTC13490</strain>
    </source>
</reference>
<dbReference type="FunFam" id="1.10.10.10:FF:000214">
    <property type="entry name" value="Methylated-DNA--protein-cysteine methyltransferase"/>
    <property type="match status" value="1"/>
</dbReference>
<evidence type="ECO:0000313" key="16">
    <source>
        <dbReference type="EMBL" id="SNV37368.1"/>
    </source>
</evidence>
<evidence type="ECO:0000256" key="2">
    <source>
        <dbReference type="ARBA" id="ARBA00008711"/>
    </source>
</evidence>
<dbReference type="NCBIfam" id="TIGR00589">
    <property type="entry name" value="ogt"/>
    <property type="match status" value="1"/>
</dbReference>
<dbReference type="InterPro" id="IPR008332">
    <property type="entry name" value="MethylG_MeTrfase_N"/>
</dbReference>
<dbReference type="PANTHER" id="PTHR10815">
    <property type="entry name" value="METHYLATED-DNA--PROTEIN-CYSTEINE METHYLTRANSFERASE"/>
    <property type="match status" value="1"/>
</dbReference>
<dbReference type="Pfam" id="PF02870">
    <property type="entry name" value="Methyltransf_1N"/>
    <property type="match status" value="1"/>
</dbReference>
<comment type="catalytic activity">
    <reaction evidence="1 12">
        <text>a 4-O-methyl-thymidine in DNA + L-cysteinyl-[protein] = a thymidine in DNA + S-methyl-L-cysteinyl-[protein]</text>
        <dbReference type="Rhea" id="RHEA:53428"/>
        <dbReference type="Rhea" id="RHEA-COMP:10131"/>
        <dbReference type="Rhea" id="RHEA-COMP:10132"/>
        <dbReference type="Rhea" id="RHEA-COMP:13555"/>
        <dbReference type="Rhea" id="RHEA-COMP:13556"/>
        <dbReference type="ChEBI" id="CHEBI:29950"/>
        <dbReference type="ChEBI" id="CHEBI:82612"/>
        <dbReference type="ChEBI" id="CHEBI:137386"/>
        <dbReference type="ChEBI" id="CHEBI:137387"/>
        <dbReference type="EC" id="2.1.1.63"/>
    </reaction>
</comment>
<dbReference type="Pfam" id="PF12833">
    <property type="entry name" value="HTH_18"/>
    <property type="match status" value="1"/>
</dbReference>
<gene>
    <name evidence="16" type="primary">ada</name>
    <name evidence="16" type="ORF">SAMEA4412677_00657</name>
</gene>
<name>A0A239WU77_9FLAO</name>
<keyword evidence="4 12" id="KW-0489">Methyltransferase</keyword>
<dbReference type="EMBL" id="LT906465">
    <property type="protein sequence ID" value="SNV37368.1"/>
    <property type="molecule type" value="Genomic_DNA"/>
</dbReference>
<dbReference type="InterPro" id="IPR014048">
    <property type="entry name" value="MethylDNA_cys_MeTrfase_DNA-bd"/>
</dbReference>
<dbReference type="EC" id="2.1.1.63" evidence="12"/>
<dbReference type="GO" id="GO:0043565">
    <property type="term" value="F:sequence-specific DNA binding"/>
    <property type="evidence" value="ECO:0007669"/>
    <property type="project" value="InterPro"/>
</dbReference>
<proteinExistence type="inferred from homology"/>
<dbReference type="InterPro" id="IPR018060">
    <property type="entry name" value="HTH_AraC"/>
</dbReference>
<dbReference type="SUPFAM" id="SSF57884">
    <property type="entry name" value="Ada DNA repair protein, N-terminal domain (N-Ada 10)"/>
    <property type="match status" value="1"/>
</dbReference>
<feature type="binding site" evidence="14">
    <location>
        <position position="68"/>
    </location>
    <ligand>
        <name>Zn(2+)</name>
        <dbReference type="ChEBI" id="CHEBI:29105"/>
    </ligand>
</feature>
<dbReference type="InterPro" id="IPR036631">
    <property type="entry name" value="MGMT_N_sf"/>
</dbReference>
<dbReference type="SMART" id="SM00342">
    <property type="entry name" value="HTH_ARAC"/>
    <property type="match status" value="1"/>
</dbReference>
<dbReference type="SUPFAM" id="SSF46689">
    <property type="entry name" value="Homeodomain-like"/>
    <property type="match status" value="1"/>
</dbReference>
<protein>
    <recommendedName>
        <fullName evidence="12">Methylated-DNA--protein-cysteine methyltransferase</fullName>
        <ecNumber evidence="12">2.1.1.63</ecNumber>
    </recommendedName>
    <alternativeName>
        <fullName evidence="12">6-O-methylguanine-DNA methyltransferase</fullName>
        <shortName evidence="12">MGMT</shortName>
    </alternativeName>
    <alternativeName>
        <fullName evidence="12">O-6-methylguanine-DNA-alkyltransferase</fullName>
    </alternativeName>
</protein>
<evidence type="ECO:0000256" key="5">
    <source>
        <dbReference type="ARBA" id="ARBA00022679"/>
    </source>
</evidence>
<evidence type="ECO:0000256" key="9">
    <source>
        <dbReference type="ARBA" id="ARBA00023163"/>
    </source>
</evidence>
<comment type="function">
    <text evidence="12">Involved in the cellular defense against the biological effects of O6-methylguanine (O6-MeG) and O4-methylthymine (O4-MeT) in DNA. Repairs the methylated nucleobase in DNA by stoichiometrically transferring the methyl group to a cysteine residue in the enzyme. This is a suicide reaction: the enzyme is irreversibly inactivated.</text>
</comment>
<comment type="miscellaneous">
    <text evidence="12">This enzyme catalyzes only one turnover and therefore is not strictly catalytic. According to one definition, an enzyme is a biocatalyst that acts repeatedly and over many reaction cycles.</text>
</comment>
<organism evidence="16 17">
    <name type="scientific">Chryseobacterium taklimakanense</name>
    <dbReference type="NCBI Taxonomy" id="536441"/>
    <lineage>
        <taxon>Bacteria</taxon>
        <taxon>Pseudomonadati</taxon>
        <taxon>Bacteroidota</taxon>
        <taxon>Flavobacteriia</taxon>
        <taxon>Flavobacteriales</taxon>
        <taxon>Weeksellaceae</taxon>
        <taxon>Chryseobacterium group</taxon>
        <taxon>Chryseobacterium</taxon>
    </lineage>
</organism>
<keyword evidence="7" id="KW-0805">Transcription regulation</keyword>
<keyword evidence="5 12" id="KW-0808">Transferase</keyword>
<evidence type="ECO:0000256" key="4">
    <source>
        <dbReference type="ARBA" id="ARBA00022603"/>
    </source>
</evidence>
<dbReference type="Proteomes" id="UP000215196">
    <property type="component" value="Chromosome 1"/>
</dbReference>
<dbReference type="InterPro" id="IPR016221">
    <property type="entry name" value="Bifunct_regulatory_prot_Ada"/>
</dbReference>
<dbReference type="GO" id="GO:0003700">
    <property type="term" value="F:DNA-binding transcription factor activity"/>
    <property type="evidence" value="ECO:0007669"/>
    <property type="project" value="InterPro"/>
</dbReference>
<dbReference type="SUPFAM" id="SSF46767">
    <property type="entry name" value="Methylated DNA-protein cysteine methyltransferase, C-terminal domain"/>
    <property type="match status" value="1"/>
</dbReference>
<evidence type="ECO:0000256" key="7">
    <source>
        <dbReference type="ARBA" id="ARBA00023015"/>
    </source>
</evidence>
<dbReference type="InterPro" id="IPR035451">
    <property type="entry name" value="Ada-like_dom_sf"/>
</dbReference>
<dbReference type="InterPro" id="IPR009057">
    <property type="entry name" value="Homeodomain-like_sf"/>
</dbReference>
<comment type="cofactor">
    <cofactor evidence="14">
        <name>Zn(2+)</name>
        <dbReference type="ChEBI" id="CHEBI:29105"/>
    </cofactor>
    <text evidence="14">Binds 1 zinc ion per subunit.</text>
</comment>
<feature type="active site" description="Nucleophile; methyl group acceptor from either O6-methylguanine or O4-methylthymine" evidence="13">
    <location>
        <position position="315"/>
    </location>
</feature>
<dbReference type="GO" id="GO:0006307">
    <property type="term" value="P:DNA alkylation repair"/>
    <property type="evidence" value="ECO:0007669"/>
    <property type="project" value="UniProtKB-UniRule"/>
</dbReference>
<keyword evidence="8" id="KW-0010">Activator</keyword>
<dbReference type="PIRSF" id="PIRSF000409">
    <property type="entry name" value="Ada"/>
    <property type="match status" value="1"/>
</dbReference>
<dbReference type="KEGG" id="ctak:4412677_00657"/>
<dbReference type="PROSITE" id="PS00374">
    <property type="entry name" value="MGMT"/>
    <property type="match status" value="1"/>
</dbReference>
<dbReference type="PANTHER" id="PTHR10815:SF5">
    <property type="entry name" value="METHYLATED-DNA--PROTEIN-CYSTEINE METHYLTRANSFERASE"/>
    <property type="match status" value="1"/>
</dbReference>
<keyword evidence="14" id="KW-0862">Zinc</keyword>
<keyword evidence="3 12" id="KW-0963">Cytoplasm</keyword>
<comment type="similarity">
    <text evidence="2 12">Belongs to the MGMT family.</text>
</comment>
<dbReference type="CDD" id="cd06445">
    <property type="entry name" value="ATase"/>
    <property type="match status" value="1"/>
</dbReference>
<evidence type="ECO:0000256" key="8">
    <source>
        <dbReference type="ARBA" id="ARBA00023159"/>
    </source>
</evidence>
<evidence type="ECO:0000256" key="13">
    <source>
        <dbReference type="PIRSR" id="PIRSR000409-1"/>
    </source>
</evidence>
<evidence type="ECO:0000256" key="6">
    <source>
        <dbReference type="ARBA" id="ARBA00022763"/>
    </source>
</evidence>
<dbReference type="InterPro" id="IPR036217">
    <property type="entry name" value="MethylDNA_cys_MeTrfase_DNAb"/>
</dbReference>
<dbReference type="GO" id="GO:0032259">
    <property type="term" value="P:methylation"/>
    <property type="evidence" value="ECO:0007669"/>
    <property type="project" value="UniProtKB-KW"/>
</dbReference>
<dbReference type="GO" id="GO:0003908">
    <property type="term" value="F:methylated-DNA-[protein]-cysteine S-methyltransferase activity"/>
    <property type="evidence" value="ECO:0007669"/>
    <property type="project" value="UniProtKB-UniRule"/>
</dbReference>
<dbReference type="SUPFAM" id="SSF53155">
    <property type="entry name" value="Methylated DNA-protein cysteine methyltransferase domain"/>
    <property type="match status" value="1"/>
</dbReference>
<keyword evidence="17" id="KW-1185">Reference proteome</keyword>
<dbReference type="Gene3D" id="1.10.10.60">
    <property type="entry name" value="Homeodomain-like"/>
    <property type="match status" value="1"/>
</dbReference>
<keyword evidence="10 12" id="KW-0234">DNA repair</keyword>
<evidence type="ECO:0000256" key="1">
    <source>
        <dbReference type="ARBA" id="ARBA00001286"/>
    </source>
</evidence>
<sequence length="348" mass="39526">MTLSPQIMYKASCDKNPEFEGVFWMGVKTTGIFCRPTCTARKPKFENVEFFTNTKDAMLKGYRPCKVCKPLENPDQTPVEIQKLLNELSENPGLKFKDYDLVKRGLEPATVRRWFQKHHGMTFQAFQRMHKLNSAFKKLSSGENVTETAFNSGYESLSGFNDSFKNIFGVSPTNSKHEKVVDLKRIETPLGTMIACADENGICMLEFSDRKALPTELKEISKHFNANIIQGENPHFRTLESELAEYFEGKRKEFTVPLSPVGTEFQKSVWEVLRKIPYGTTRSYLEQAQILGNPQAVRAVANANGLNKISIIIPCHRVIGKNGKLIGYGGGIWRKQKLLELEKAILFR</sequence>
<dbReference type="AlphaFoldDB" id="A0A239WU77"/>
<dbReference type="InterPro" id="IPR001497">
    <property type="entry name" value="MethylDNA_cys_MeTrfase_AS"/>
</dbReference>
<dbReference type="Gene3D" id="1.10.10.10">
    <property type="entry name" value="Winged helix-like DNA-binding domain superfamily/Winged helix DNA-binding domain"/>
    <property type="match status" value="1"/>
</dbReference>
<evidence type="ECO:0000256" key="12">
    <source>
        <dbReference type="HAMAP-Rule" id="MF_00772"/>
    </source>
</evidence>
<comment type="subcellular location">
    <subcellularLocation>
        <location evidence="12">Cytoplasm</location>
    </subcellularLocation>
</comment>
<dbReference type="Gene3D" id="3.40.10.10">
    <property type="entry name" value="DNA Methylphosphotriester Repair Domain"/>
    <property type="match status" value="1"/>
</dbReference>
<dbReference type="Gene3D" id="3.30.160.70">
    <property type="entry name" value="Methylated DNA-protein cysteine methyltransferase domain"/>
    <property type="match status" value="1"/>
</dbReference>
<dbReference type="GO" id="GO:0005737">
    <property type="term" value="C:cytoplasm"/>
    <property type="evidence" value="ECO:0007669"/>
    <property type="project" value="UniProtKB-SubCell"/>
</dbReference>
<evidence type="ECO:0000256" key="14">
    <source>
        <dbReference type="PIRSR" id="PIRSR000409-3"/>
    </source>
</evidence>
<evidence type="ECO:0000259" key="15">
    <source>
        <dbReference type="PROSITE" id="PS01124"/>
    </source>
</evidence>
<dbReference type="InterPro" id="IPR023546">
    <property type="entry name" value="MGMT"/>
</dbReference>
<feature type="domain" description="HTH araC/xylS-type" evidence="15">
    <location>
        <begin position="105"/>
        <end position="178"/>
    </location>
</feature>
<accession>A0A239WU77</accession>
<keyword evidence="14" id="KW-0479">Metal-binding</keyword>
<feature type="binding site" evidence="14">
    <location>
        <position position="38"/>
    </location>
    <ligand>
        <name>Zn(2+)</name>
        <dbReference type="ChEBI" id="CHEBI:29105"/>
    </ligand>
</feature>
<keyword evidence="9" id="KW-0804">Transcription</keyword>
<dbReference type="PROSITE" id="PS01124">
    <property type="entry name" value="HTH_ARAC_FAMILY_2"/>
    <property type="match status" value="1"/>
</dbReference>
<evidence type="ECO:0000256" key="11">
    <source>
        <dbReference type="ARBA" id="ARBA00049348"/>
    </source>
</evidence>
<dbReference type="Pfam" id="PF01035">
    <property type="entry name" value="DNA_binding_1"/>
    <property type="match status" value="1"/>
</dbReference>
<feature type="binding site" evidence="14">
    <location>
        <position position="34"/>
    </location>
    <ligand>
        <name>Zn(2+)</name>
        <dbReference type="ChEBI" id="CHEBI:29105"/>
    </ligand>
</feature>
<dbReference type="InterPro" id="IPR036388">
    <property type="entry name" value="WH-like_DNA-bd_sf"/>
</dbReference>
<keyword evidence="6 12" id="KW-0227">DNA damage</keyword>
<evidence type="ECO:0000256" key="3">
    <source>
        <dbReference type="ARBA" id="ARBA00022490"/>
    </source>
</evidence>